<evidence type="ECO:0000313" key="4">
    <source>
        <dbReference type="Proteomes" id="UP000182977"/>
    </source>
</evidence>
<dbReference type="STRING" id="419479.SAMN04488563_6860"/>
<feature type="domain" description="Glycosyl transferase family 1" evidence="2">
    <location>
        <begin position="198"/>
        <end position="350"/>
    </location>
</feature>
<name>A0A1H2LYX6_9ACTN</name>
<evidence type="ECO:0000256" key="1">
    <source>
        <dbReference type="ARBA" id="ARBA00022679"/>
    </source>
</evidence>
<protein>
    <submittedName>
        <fullName evidence="3">Glycosyltransferase involved in cell wall bisynthesis</fullName>
    </submittedName>
</protein>
<dbReference type="Proteomes" id="UP000182977">
    <property type="component" value="Chromosome I"/>
</dbReference>
<evidence type="ECO:0000313" key="3">
    <source>
        <dbReference type="EMBL" id="SDU86190.1"/>
    </source>
</evidence>
<gene>
    <name evidence="3" type="ORF">SAMN04488563_6860</name>
</gene>
<proteinExistence type="predicted"/>
<dbReference type="SUPFAM" id="SSF53756">
    <property type="entry name" value="UDP-Glycosyltransferase/glycogen phosphorylase"/>
    <property type="match status" value="1"/>
</dbReference>
<keyword evidence="1 3" id="KW-0808">Transferase</keyword>
<sequence length="388" mass="42983">MHALLHNPDFSAARTLREAIAAVRQLKAGGVGNRVLLGYGPVARLNPFQALLYSAFPAEGLAVSPVYDITTMPALTALRQQGYESVFHLHWTAQILRDATDEADAEHRADAFLAVVDEFVSAGGKLMWTVHNVLPHDVVFQTQQSRLQRELVERCWRVHVMSQDTRDRVADVCPIPAEKVVYSPHPAYQEAYPSYWTREEARATLGIEPGEIVLATFGAIKGYKGIARVLDVLDESWTHDAPWRLVLAGPPDRDPQTRELLRRAARHPRVILNAGKVRAEDVQIFLRAADVALVPYERSLNSGYLLLALTFGLPVIAPHGGGPADVVTPETGLLFDPASRDDLSRQLRELPVLVGPLARQAARERADQFTARLVSAEFARQLRKDVAL</sequence>
<accession>A0A1H2LYX6</accession>
<dbReference type="CDD" id="cd03801">
    <property type="entry name" value="GT4_PimA-like"/>
    <property type="match status" value="1"/>
</dbReference>
<dbReference type="PANTHER" id="PTHR46401:SF2">
    <property type="entry name" value="GLYCOSYLTRANSFERASE WBBK-RELATED"/>
    <property type="match status" value="1"/>
</dbReference>
<reference evidence="4" key="1">
    <citation type="submission" date="2016-10" db="EMBL/GenBank/DDBJ databases">
        <authorList>
            <person name="Varghese N."/>
            <person name="Submissions S."/>
        </authorList>
    </citation>
    <scope>NUCLEOTIDE SEQUENCE [LARGE SCALE GENOMIC DNA]</scope>
    <source>
        <strain evidence="4">DSM 45079</strain>
    </source>
</reference>
<dbReference type="AlphaFoldDB" id="A0A1H2LYX6"/>
<dbReference type="GO" id="GO:0016757">
    <property type="term" value="F:glycosyltransferase activity"/>
    <property type="evidence" value="ECO:0007669"/>
    <property type="project" value="InterPro"/>
</dbReference>
<dbReference type="Pfam" id="PF00534">
    <property type="entry name" value="Glycos_transf_1"/>
    <property type="match status" value="1"/>
</dbReference>
<dbReference type="EMBL" id="LT629791">
    <property type="protein sequence ID" value="SDU86190.1"/>
    <property type="molecule type" value="Genomic_DNA"/>
</dbReference>
<dbReference type="InterPro" id="IPR001296">
    <property type="entry name" value="Glyco_trans_1"/>
</dbReference>
<dbReference type="Gene3D" id="3.40.50.2000">
    <property type="entry name" value="Glycogen Phosphorylase B"/>
    <property type="match status" value="2"/>
</dbReference>
<dbReference type="GO" id="GO:0009103">
    <property type="term" value="P:lipopolysaccharide biosynthetic process"/>
    <property type="evidence" value="ECO:0007669"/>
    <property type="project" value="TreeGrafter"/>
</dbReference>
<keyword evidence="4" id="KW-1185">Reference proteome</keyword>
<organism evidence="3 4">
    <name type="scientific">Jiangella alkaliphila</name>
    <dbReference type="NCBI Taxonomy" id="419479"/>
    <lineage>
        <taxon>Bacteria</taxon>
        <taxon>Bacillati</taxon>
        <taxon>Actinomycetota</taxon>
        <taxon>Actinomycetes</taxon>
        <taxon>Jiangellales</taxon>
        <taxon>Jiangellaceae</taxon>
        <taxon>Jiangella</taxon>
    </lineage>
</organism>
<evidence type="ECO:0000259" key="2">
    <source>
        <dbReference type="Pfam" id="PF00534"/>
    </source>
</evidence>
<dbReference type="PANTHER" id="PTHR46401">
    <property type="entry name" value="GLYCOSYLTRANSFERASE WBBK-RELATED"/>
    <property type="match status" value="1"/>
</dbReference>